<evidence type="ECO:0000313" key="2">
    <source>
        <dbReference type="EMBL" id="AUN96146.1"/>
    </source>
</evidence>
<feature type="domain" description="Hemerythrin-like" evidence="1">
    <location>
        <begin position="17"/>
        <end position="151"/>
    </location>
</feature>
<dbReference type="KEGG" id="atw:C0099_15075"/>
<dbReference type="Proteomes" id="UP000242205">
    <property type="component" value="Chromosome"/>
</dbReference>
<keyword evidence="3" id="KW-1185">Reference proteome</keyword>
<accession>A0A2I6SA61</accession>
<dbReference type="EMBL" id="CP025682">
    <property type="protein sequence ID" value="AUN96146.1"/>
    <property type="molecule type" value="Genomic_DNA"/>
</dbReference>
<dbReference type="AlphaFoldDB" id="A0A2I6SA61"/>
<dbReference type="OrthoDB" id="8527165at2"/>
<dbReference type="InterPro" id="IPR012312">
    <property type="entry name" value="Hemerythrin-like"/>
</dbReference>
<proteinExistence type="predicted"/>
<evidence type="ECO:0000313" key="3">
    <source>
        <dbReference type="Proteomes" id="UP000242205"/>
    </source>
</evidence>
<dbReference type="Gene3D" id="1.20.120.520">
    <property type="entry name" value="nmb1532 protein domain like"/>
    <property type="match status" value="1"/>
</dbReference>
<evidence type="ECO:0000259" key="1">
    <source>
        <dbReference type="Pfam" id="PF01814"/>
    </source>
</evidence>
<name>A0A2I6SA61_9RHOO</name>
<dbReference type="RefSeq" id="WP_102248190.1">
    <property type="nucleotide sequence ID" value="NZ_CP025682.1"/>
</dbReference>
<sequence>MTSSPTNERQTREALPTFTDCHAGIVGHLDALGELDALLASAARARKIAQQAVEFFDEMILEHHEDEERELFPTVRKHAAAGEERELVDSLCDRLTADHRSLEKQWRAIKPQLARIAAGKDTALDSEATAALIAGYKAHAHFEETRLLPLAAEILGRSDAELARLGYALHIRHATRTAKPFG</sequence>
<reference evidence="2 3" key="1">
    <citation type="submission" date="2018-01" db="EMBL/GenBank/DDBJ databases">
        <authorList>
            <person name="Fu G.-Y."/>
        </authorList>
    </citation>
    <scope>NUCLEOTIDE SEQUENCE [LARGE SCALE GENOMIC DNA]</scope>
    <source>
        <strain evidence="2 3">SY39</strain>
    </source>
</reference>
<dbReference type="Pfam" id="PF01814">
    <property type="entry name" value="Hemerythrin"/>
    <property type="match status" value="1"/>
</dbReference>
<organism evidence="2 3">
    <name type="scientific">Pseudazoarcus pumilus</name>
    <dbReference type="NCBI Taxonomy" id="2067960"/>
    <lineage>
        <taxon>Bacteria</taxon>
        <taxon>Pseudomonadati</taxon>
        <taxon>Pseudomonadota</taxon>
        <taxon>Betaproteobacteria</taxon>
        <taxon>Rhodocyclales</taxon>
        <taxon>Zoogloeaceae</taxon>
        <taxon>Pseudazoarcus</taxon>
    </lineage>
</organism>
<gene>
    <name evidence="2" type="ORF">C0099_15075</name>
</gene>
<protein>
    <submittedName>
        <fullName evidence="2">Hemerythrin</fullName>
    </submittedName>
</protein>